<proteinExistence type="predicted"/>
<dbReference type="NCBIfam" id="NF047581">
    <property type="entry name" value="gp105_phage_fam"/>
    <property type="match status" value="1"/>
</dbReference>
<comment type="caution">
    <text evidence="1">The sequence shown here is derived from an EMBL/GenBank/DDBJ whole genome shotgun (WGS) entry which is preliminary data.</text>
</comment>
<dbReference type="EMBL" id="MCRM02000003">
    <property type="protein sequence ID" value="PNV76139.1"/>
    <property type="molecule type" value="Genomic_DNA"/>
</dbReference>
<dbReference type="Pfam" id="PF11681">
    <property type="entry name" value="Phage_Tube_PhiTE"/>
    <property type="match status" value="1"/>
</dbReference>
<gene>
    <name evidence="1" type="ORF">BES34_003785</name>
</gene>
<reference evidence="1" key="1">
    <citation type="submission" date="2018-01" db="EMBL/GenBank/DDBJ databases">
        <title>Genomic characterization of Leptospira inadai serogroup Lyme isolated from captured rat in Brazil and comparative analysis with human reference strain.</title>
        <authorList>
            <person name="Moreno L.Z."/>
            <person name="Loureiro A.P."/>
            <person name="Miraglia F."/>
            <person name="Kremer F.S."/>
            <person name="Eslabao M.R."/>
            <person name="Dellagostin O.A."/>
            <person name="Lilenbaum W."/>
            <person name="Moreno A.M."/>
        </authorList>
    </citation>
    <scope>NUCLEOTIDE SEQUENCE [LARGE SCALE GENOMIC DNA]</scope>
    <source>
        <strain evidence="1">M34/99</strain>
    </source>
</reference>
<keyword evidence="2" id="KW-1185">Reference proteome</keyword>
<sequence>MADKFLGTYDPSQVTLSISGRLVSGFFDGTFISIKRADSENYKTHVGAKGEVSRTKNNNTSGSITFTLKGTSPDNAFLDLIKYQPAAFPVLVKNNSDGKFMAVASQAWINTDPDKEFGLEETGVEWVLMCADLNKSHLPS</sequence>
<dbReference type="RefSeq" id="WP_010415797.1">
    <property type="nucleotide sequence ID" value="NZ_MCRM02000003.1"/>
</dbReference>
<organism evidence="1 2">
    <name type="scientific">Leptospira inadai serovar Lyme</name>
    <dbReference type="NCBI Taxonomy" id="293084"/>
    <lineage>
        <taxon>Bacteria</taxon>
        <taxon>Pseudomonadati</taxon>
        <taxon>Spirochaetota</taxon>
        <taxon>Spirochaetia</taxon>
        <taxon>Leptospirales</taxon>
        <taxon>Leptospiraceae</taxon>
        <taxon>Leptospira</taxon>
    </lineage>
</organism>
<accession>A0ABX4YLR1</accession>
<dbReference type="InterPro" id="IPR021695">
    <property type="entry name" value="Phage_KPP10_Orf10"/>
</dbReference>
<dbReference type="Proteomes" id="UP000094669">
    <property type="component" value="Unassembled WGS sequence"/>
</dbReference>
<evidence type="ECO:0000313" key="2">
    <source>
        <dbReference type="Proteomes" id="UP000094669"/>
    </source>
</evidence>
<protein>
    <submittedName>
        <fullName evidence="1">DUF3277 domain-containing protein</fullName>
    </submittedName>
</protein>
<name>A0ABX4YLR1_9LEPT</name>
<evidence type="ECO:0000313" key="1">
    <source>
        <dbReference type="EMBL" id="PNV76139.1"/>
    </source>
</evidence>